<comment type="caution">
    <text evidence="8">The sequence shown here is derived from an EMBL/GenBank/DDBJ whole genome shotgun (WGS) entry which is preliminary data.</text>
</comment>
<evidence type="ECO:0000256" key="2">
    <source>
        <dbReference type="ARBA" id="ARBA00022737"/>
    </source>
</evidence>
<feature type="compositionally biased region" description="Basic and acidic residues" evidence="5">
    <location>
        <begin position="156"/>
        <end position="167"/>
    </location>
</feature>
<gene>
    <name evidence="8" type="ORF">CQW23_15723</name>
</gene>
<dbReference type="EMBL" id="MLFT02000006">
    <property type="protein sequence ID" value="PHT46565.1"/>
    <property type="molecule type" value="Genomic_DNA"/>
</dbReference>
<evidence type="ECO:0000256" key="1">
    <source>
        <dbReference type="ARBA" id="ARBA00004123"/>
    </source>
</evidence>
<reference evidence="8 9" key="1">
    <citation type="journal article" date="2017" name="Genome Biol.">
        <title>New reference genome sequences of hot pepper reveal the massive evolution of plant disease-resistance genes by retroduplication.</title>
        <authorList>
            <person name="Kim S."/>
            <person name="Park J."/>
            <person name="Yeom S.I."/>
            <person name="Kim Y.M."/>
            <person name="Seo E."/>
            <person name="Kim K.T."/>
            <person name="Kim M.S."/>
            <person name="Lee J.M."/>
            <person name="Cheong K."/>
            <person name="Shin H.S."/>
            <person name="Kim S.B."/>
            <person name="Han K."/>
            <person name="Lee J."/>
            <person name="Park M."/>
            <person name="Lee H.A."/>
            <person name="Lee H.Y."/>
            <person name="Lee Y."/>
            <person name="Oh S."/>
            <person name="Lee J.H."/>
            <person name="Choi E."/>
            <person name="Choi E."/>
            <person name="Lee S.E."/>
            <person name="Jeon J."/>
            <person name="Kim H."/>
            <person name="Choi G."/>
            <person name="Song H."/>
            <person name="Lee J."/>
            <person name="Lee S.C."/>
            <person name="Kwon J.K."/>
            <person name="Lee H.Y."/>
            <person name="Koo N."/>
            <person name="Hong Y."/>
            <person name="Kim R.W."/>
            <person name="Kang W.H."/>
            <person name="Huh J.H."/>
            <person name="Kang B.C."/>
            <person name="Yang T.J."/>
            <person name="Lee Y.H."/>
            <person name="Bennetzen J.L."/>
            <person name="Choi D."/>
        </authorList>
    </citation>
    <scope>NUCLEOTIDE SEQUENCE [LARGE SCALE GENOMIC DNA]</scope>
    <source>
        <strain evidence="9">cv. PBC81</strain>
    </source>
</reference>
<dbReference type="GO" id="GO:0005634">
    <property type="term" value="C:nucleus"/>
    <property type="evidence" value="ECO:0007669"/>
    <property type="project" value="UniProtKB-SubCell"/>
</dbReference>
<dbReference type="Gene3D" id="1.10.10.60">
    <property type="entry name" value="Homeodomain-like"/>
    <property type="match status" value="2"/>
</dbReference>
<dbReference type="SMART" id="SM00717">
    <property type="entry name" value="SANT"/>
    <property type="match status" value="2"/>
</dbReference>
<accession>A0A2G2WMU5</accession>
<dbReference type="STRING" id="33114.A0A2G2WMU5"/>
<reference evidence="9" key="2">
    <citation type="journal article" date="2017" name="J. Anim. Genet.">
        <title>Multiple reference genome sequences of hot pepper reveal the massive evolution of plant disease resistance genes by retroduplication.</title>
        <authorList>
            <person name="Kim S."/>
            <person name="Park J."/>
            <person name="Yeom S.-I."/>
            <person name="Kim Y.-M."/>
            <person name="Seo E."/>
            <person name="Kim K.-T."/>
            <person name="Kim M.-S."/>
            <person name="Lee J.M."/>
            <person name="Cheong K."/>
            <person name="Shin H.-S."/>
            <person name="Kim S.-B."/>
            <person name="Han K."/>
            <person name="Lee J."/>
            <person name="Park M."/>
            <person name="Lee H.-A."/>
            <person name="Lee H.-Y."/>
            <person name="Lee Y."/>
            <person name="Oh S."/>
            <person name="Lee J.H."/>
            <person name="Choi E."/>
            <person name="Choi E."/>
            <person name="Lee S.E."/>
            <person name="Jeon J."/>
            <person name="Kim H."/>
            <person name="Choi G."/>
            <person name="Song H."/>
            <person name="Lee J."/>
            <person name="Lee S.-C."/>
            <person name="Kwon J.-K."/>
            <person name="Lee H.-Y."/>
            <person name="Koo N."/>
            <person name="Hong Y."/>
            <person name="Kim R.W."/>
            <person name="Kang W.-H."/>
            <person name="Huh J.H."/>
            <person name="Kang B.-C."/>
            <person name="Yang T.-J."/>
            <person name="Lee Y.-H."/>
            <person name="Bennetzen J.L."/>
            <person name="Choi D."/>
        </authorList>
    </citation>
    <scope>NUCLEOTIDE SEQUENCE [LARGE SCALE GENOMIC DNA]</scope>
    <source>
        <strain evidence="9">cv. PBC81</strain>
    </source>
</reference>
<proteinExistence type="predicted"/>
<evidence type="ECO:0000259" key="6">
    <source>
        <dbReference type="PROSITE" id="PS50090"/>
    </source>
</evidence>
<dbReference type="PROSITE" id="PS51294">
    <property type="entry name" value="HTH_MYB"/>
    <property type="match status" value="2"/>
</dbReference>
<dbReference type="FunFam" id="1.10.10.60:FF:000001">
    <property type="entry name" value="MYB-related transcription factor"/>
    <property type="match status" value="1"/>
</dbReference>
<organism evidence="8 9">
    <name type="scientific">Capsicum baccatum</name>
    <name type="common">Peruvian pepper</name>
    <dbReference type="NCBI Taxonomy" id="33114"/>
    <lineage>
        <taxon>Eukaryota</taxon>
        <taxon>Viridiplantae</taxon>
        <taxon>Streptophyta</taxon>
        <taxon>Embryophyta</taxon>
        <taxon>Tracheophyta</taxon>
        <taxon>Spermatophyta</taxon>
        <taxon>Magnoliopsida</taxon>
        <taxon>eudicotyledons</taxon>
        <taxon>Gunneridae</taxon>
        <taxon>Pentapetalae</taxon>
        <taxon>asterids</taxon>
        <taxon>lamiids</taxon>
        <taxon>Solanales</taxon>
        <taxon>Solanaceae</taxon>
        <taxon>Solanoideae</taxon>
        <taxon>Capsiceae</taxon>
        <taxon>Capsicum</taxon>
    </lineage>
</organism>
<dbReference type="CDD" id="cd00167">
    <property type="entry name" value="SANT"/>
    <property type="match status" value="2"/>
</dbReference>
<dbReference type="GO" id="GO:0000976">
    <property type="term" value="F:transcription cis-regulatory region binding"/>
    <property type="evidence" value="ECO:0007669"/>
    <property type="project" value="UniProtKB-ARBA"/>
</dbReference>
<dbReference type="SUPFAM" id="SSF46689">
    <property type="entry name" value="Homeodomain-like"/>
    <property type="match status" value="1"/>
</dbReference>
<evidence type="ECO:0000313" key="9">
    <source>
        <dbReference type="Proteomes" id="UP000224567"/>
    </source>
</evidence>
<evidence type="ECO:0000256" key="5">
    <source>
        <dbReference type="SAM" id="MobiDB-lite"/>
    </source>
</evidence>
<dbReference type="InterPro" id="IPR015495">
    <property type="entry name" value="Myb_TF_plants"/>
</dbReference>
<sequence>MGRSPCCEKLGLKRGPWSKEEDDLLINYINKNGHPNWRALPKLAGLLRCGKSCRLRWTNYLKPDIKRGNFTNEEEDTIIELHQLLGNRWSTIAARLPGRTDNEIKNIWHTRLKKKISKSQAQKTPELQEETSMETSKSDEQNLDTHLGPENSNFDIHLESDNSKDNSEISSPKTNSEIQQQSSSSVHSSSSISSSCEDACSNTTATSPEPRDQFMLDNLVEIDDDFWSEVLWTTVDDSNYNDNNFDLSKNN</sequence>
<keyword evidence="9" id="KW-1185">Reference proteome</keyword>
<dbReference type="InterPro" id="IPR009057">
    <property type="entry name" value="Homeodomain-like_sf"/>
</dbReference>
<dbReference type="Pfam" id="PF00249">
    <property type="entry name" value="Myb_DNA-binding"/>
    <property type="match status" value="2"/>
</dbReference>
<protein>
    <submittedName>
        <fullName evidence="8">Myb-related protein Zm1</fullName>
    </submittedName>
</protein>
<feature type="domain" description="HTH myb-type" evidence="7">
    <location>
        <begin position="62"/>
        <end position="116"/>
    </location>
</feature>
<feature type="compositionally biased region" description="Low complexity" evidence="5">
    <location>
        <begin position="176"/>
        <end position="195"/>
    </location>
</feature>
<name>A0A2G2WMU5_CAPBA</name>
<dbReference type="Proteomes" id="UP000224567">
    <property type="component" value="Unassembled WGS sequence"/>
</dbReference>
<keyword evidence="4" id="KW-0539">Nucleus</keyword>
<keyword evidence="3" id="KW-0238">DNA-binding</keyword>
<feature type="domain" description="HTH myb-type" evidence="7">
    <location>
        <begin position="9"/>
        <end position="61"/>
    </location>
</feature>
<dbReference type="PANTHER" id="PTHR10641:SF1360">
    <property type="entry name" value="MYB-RELATED PROTEIN MYB4-LIKE"/>
    <property type="match status" value="1"/>
</dbReference>
<dbReference type="AlphaFoldDB" id="A0A2G2WMU5"/>
<evidence type="ECO:0000256" key="3">
    <source>
        <dbReference type="ARBA" id="ARBA00023125"/>
    </source>
</evidence>
<feature type="domain" description="Myb-like" evidence="6">
    <location>
        <begin position="62"/>
        <end position="112"/>
    </location>
</feature>
<evidence type="ECO:0000313" key="8">
    <source>
        <dbReference type="EMBL" id="PHT46565.1"/>
    </source>
</evidence>
<evidence type="ECO:0000256" key="4">
    <source>
        <dbReference type="ARBA" id="ARBA00023242"/>
    </source>
</evidence>
<keyword evidence="2" id="KW-0677">Repeat</keyword>
<dbReference type="InterPro" id="IPR017930">
    <property type="entry name" value="Myb_dom"/>
</dbReference>
<evidence type="ECO:0000259" key="7">
    <source>
        <dbReference type="PROSITE" id="PS51294"/>
    </source>
</evidence>
<dbReference type="OrthoDB" id="2143914at2759"/>
<feature type="region of interest" description="Disordered" evidence="5">
    <location>
        <begin position="114"/>
        <end position="212"/>
    </location>
</feature>
<dbReference type="InterPro" id="IPR001005">
    <property type="entry name" value="SANT/Myb"/>
</dbReference>
<feature type="domain" description="Myb-like" evidence="6">
    <location>
        <begin position="9"/>
        <end position="61"/>
    </location>
</feature>
<dbReference type="GO" id="GO:0010597">
    <property type="term" value="P:green leaf volatile biosynthetic process"/>
    <property type="evidence" value="ECO:0007669"/>
    <property type="project" value="UniProtKB-ARBA"/>
</dbReference>
<comment type="subcellular location">
    <subcellularLocation>
        <location evidence="1">Nucleus</location>
    </subcellularLocation>
</comment>
<dbReference type="PROSITE" id="PS50090">
    <property type="entry name" value="MYB_LIKE"/>
    <property type="match status" value="2"/>
</dbReference>
<dbReference type="PANTHER" id="PTHR10641">
    <property type="entry name" value="MYB FAMILY TRANSCRIPTION FACTOR"/>
    <property type="match status" value="1"/>
</dbReference>